<dbReference type="Proteomes" id="UP000801492">
    <property type="component" value="Unassembled WGS sequence"/>
</dbReference>
<feature type="compositionally biased region" description="Basic and acidic residues" evidence="1">
    <location>
        <begin position="11"/>
        <end position="43"/>
    </location>
</feature>
<feature type="compositionally biased region" description="Basic and acidic residues" evidence="1">
    <location>
        <begin position="181"/>
        <end position="193"/>
    </location>
</feature>
<name>A0A8K0CJ45_IGNLU</name>
<proteinExistence type="predicted"/>
<feature type="compositionally biased region" description="Polar residues" evidence="1">
    <location>
        <begin position="1"/>
        <end position="10"/>
    </location>
</feature>
<feature type="compositionally biased region" description="Polar residues" evidence="1">
    <location>
        <begin position="44"/>
        <end position="55"/>
    </location>
</feature>
<accession>A0A8K0CJ45</accession>
<reference evidence="2" key="1">
    <citation type="submission" date="2019-08" db="EMBL/GenBank/DDBJ databases">
        <title>The genome of the North American firefly Photinus pyralis.</title>
        <authorList>
            <consortium name="Photinus pyralis genome working group"/>
            <person name="Fallon T.R."/>
            <person name="Sander Lower S.E."/>
            <person name="Weng J.-K."/>
        </authorList>
    </citation>
    <scope>NUCLEOTIDE SEQUENCE</scope>
    <source>
        <strain evidence="2">TRF0915ILg1</strain>
        <tissue evidence="2">Whole body</tissue>
    </source>
</reference>
<feature type="region of interest" description="Disordered" evidence="1">
    <location>
        <begin position="97"/>
        <end position="116"/>
    </location>
</feature>
<feature type="compositionally biased region" description="Polar residues" evidence="1">
    <location>
        <begin position="148"/>
        <end position="159"/>
    </location>
</feature>
<dbReference type="AlphaFoldDB" id="A0A8K0CJ45"/>
<feature type="region of interest" description="Disordered" evidence="1">
    <location>
        <begin position="147"/>
        <end position="212"/>
    </location>
</feature>
<evidence type="ECO:0000256" key="1">
    <source>
        <dbReference type="SAM" id="MobiDB-lite"/>
    </source>
</evidence>
<protein>
    <submittedName>
        <fullName evidence="2">Uncharacterized protein</fullName>
    </submittedName>
</protein>
<evidence type="ECO:0000313" key="2">
    <source>
        <dbReference type="EMBL" id="KAF2887299.1"/>
    </source>
</evidence>
<feature type="region of interest" description="Disordered" evidence="1">
    <location>
        <begin position="1"/>
        <end position="55"/>
    </location>
</feature>
<organism evidence="2 3">
    <name type="scientific">Ignelater luminosus</name>
    <name type="common">Cucubano</name>
    <name type="synonym">Pyrophorus luminosus</name>
    <dbReference type="NCBI Taxonomy" id="2038154"/>
    <lineage>
        <taxon>Eukaryota</taxon>
        <taxon>Metazoa</taxon>
        <taxon>Ecdysozoa</taxon>
        <taxon>Arthropoda</taxon>
        <taxon>Hexapoda</taxon>
        <taxon>Insecta</taxon>
        <taxon>Pterygota</taxon>
        <taxon>Neoptera</taxon>
        <taxon>Endopterygota</taxon>
        <taxon>Coleoptera</taxon>
        <taxon>Polyphaga</taxon>
        <taxon>Elateriformia</taxon>
        <taxon>Elateroidea</taxon>
        <taxon>Elateridae</taxon>
        <taxon>Agrypninae</taxon>
        <taxon>Pyrophorini</taxon>
        <taxon>Ignelater</taxon>
    </lineage>
</organism>
<sequence>MGNENTISKGNTKEDPAKSKKLEKIPEDDKLEEDKVKVREFQPQRRNMTSPVNNNAFVVPTKETNLSQDSIDTWTSSDQEKHMRVLHPLPATGFAHRNQQKKTRYKSSDTSSPTKIAPAGWSVTVSGTTSGSQFAPDLEMRLTFPRGNKQNIPASQSDSGFGEENPKGKRENFPHLIPPKENNRTSRTARAESSRSVQQLPHIGRNHSTKKLRQCESGHIINVRDYIEPRQTRTSTRRLLLNRPRTFITPAEFIDIDTADNNIKEILERFPELLKITGNAISPERKPRVPTMSERDVTRHLYKDN</sequence>
<evidence type="ECO:0000313" key="3">
    <source>
        <dbReference type="Proteomes" id="UP000801492"/>
    </source>
</evidence>
<keyword evidence="3" id="KW-1185">Reference proteome</keyword>
<feature type="region of interest" description="Disordered" evidence="1">
    <location>
        <begin position="283"/>
        <end position="305"/>
    </location>
</feature>
<gene>
    <name evidence="2" type="ORF">ILUMI_18874</name>
</gene>
<comment type="caution">
    <text evidence="2">The sequence shown here is derived from an EMBL/GenBank/DDBJ whole genome shotgun (WGS) entry which is preliminary data.</text>
</comment>
<feature type="compositionally biased region" description="Basic and acidic residues" evidence="1">
    <location>
        <begin position="164"/>
        <end position="173"/>
    </location>
</feature>
<dbReference type="OrthoDB" id="7743577at2759"/>
<dbReference type="EMBL" id="VTPC01084212">
    <property type="protein sequence ID" value="KAF2887299.1"/>
    <property type="molecule type" value="Genomic_DNA"/>
</dbReference>